<evidence type="ECO:0000256" key="1">
    <source>
        <dbReference type="SAM" id="MobiDB-lite"/>
    </source>
</evidence>
<protein>
    <submittedName>
        <fullName evidence="3">Uncharacterized protein</fullName>
    </submittedName>
</protein>
<reference evidence="3" key="2">
    <citation type="submission" date="2020-05" db="UniProtKB">
        <authorList>
            <consortium name="EnsemblMetazoa"/>
        </authorList>
    </citation>
    <scope>IDENTIFICATION</scope>
    <source>
        <strain evidence="3">IAEA</strain>
    </source>
</reference>
<organism evidence="3 4">
    <name type="scientific">Glossina brevipalpis</name>
    <dbReference type="NCBI Taxonomy" id="37001"/>
    <lineage>
        <taxon>Eukaryota</taxon>
        <taxon>Metazoa</taxon>
        <taxon>Ecdysozoa</taxon>
        <taxon>Arthropoda</taxon>
        <taxon>Hexapoda</taxon>
        <taxon>Insecta</taxon>
        <taxon>Pterygota</taxon>
        <taxon>Neoptera</taxon>
        <taxon>Endopterygota</taxon>
        <taxon>Diptera</taxon>
        <taxon>Brachycera</taxon>
        <taxon>Muscomorpha</taxon>
        <taxon>Hippoboscoidea</taxon>
        <taxon>Glossinidae</taxon>
        <taxon>Glossina</taxon>
    </lineage>
</organism>
<sequence>MMLKQKRLKRVQINTNLITSCTLKAATIVHMMARKVYQHTTVMTKMVRTVLTTDTEEEEKNYFSFQKMNTNNRNCWSETRTGLSRRRSHCYHRWLLLSLVFLIIIEAKLNAEKVNNLSLPTTTTTRHLTENDYQHNNNNNKSNNSGSFSLPNSTPSEILSNVATDTIIPTADWLSNDSLAHHHQPVYKSRIQDFNKAKRDGGGGGGESIFMRFAKRFTSGNELWDGIVRDCYTKPRLTCFQKNVYVYLSDVLDSRDINVTQALKFYHNTNDYKYKPTTTTTTTTATERQGEEKDHLNPTEAAAAKDYSDANSDDIDTSSNTLNNEIFANIKRSHFSSSVDERAEGPEIAETPIEEVTNALYEKSIKFAITHDVELKLPEIFFDGATFRISPRSLEGNGMIAKLELIPKQQIEARLAGKILMKKIQKFLQSKLLLSFLALILIVKIIKIKIFWLLPFIIGVSAAKKLLLKFLLFLFPALSHLFKLCSYYQQTYHSTKYHHHHHLINHHHTIVPAWHGGDHAPEIIYTSPPKGHISTYLHGAPPSVHESYKPTSHDHYDNSWEFSGPGLGSEFINDINRVAHVDENSDYFKPHLKNDVNELHDWGLGTTQANLSPQQQQLLQQKQKYPVKRKQQTVTQLPRLPITSALHKPPPSSAQPQNFQKPQATSQTFNPFLQNDHHKQSDYGHKYKNNIPAQSVLNPAYAMPAHLQGPHKSITAAAQIVAQYDPTRSQQQQQQSQNSFQTKTVLTPELAAQLKEALRIQAEKRLIQQQQKILDKQPFAQDGQPLMPLNYDQFYSPILLKIDKIIEQLGVTDDLCKERLVCSMYKDPTRYSPHSNFVSAELSRDTHELAPVKNPNGAVIRFFRLIQAARDGQDQKDCLRLYPNCNINTE</sequence>
<dbReference type="Proteomes" id="UP000091820">
    <property type="component" value="Unassembled WGS sequence"/>
</dbReference>
<feature type="compositionally biased region" description="Polar residues" evidence="1">
    <location>
        <begin position="654"/>
        <end position="664"/>
    </location>
</feature>
<dbReference type="Pfam" id="PF07898">
    <property type="entry name" value="DUF1676"/>
    <property type="match status" value="1"/>
</dbReference>
<feature type="compositionally biased region" description="Basic and acidic residues" evidence="1">
    <location>
        <begin position="288"/>
        <end position="297"/>
    </location>
</feature>
<reference evidence="4" key="1">
    <citation type="submission" date="2014-03" db="EMBL/GenBank/DDBJ databases">
        <authorList>
            <person name="Aksoy S."/>
            <person name="Warren W."/>
            <person name="Wilson R.K."/>
        </authorList>
    </citation>
    <scope>NUCLEOTIDE SEQUENCE [LARGE SCALE GENOMIC DNA]</scope>
    <source>
        <strain evidence="4">IAEA</strain>
    </source>
</reference>
<dbReference type="EnsemblMetazoa" id="GBRI007159-RA">
    <property type="protein sequence ID" value="GBRI007159-PA"/>
    <property type="gene ID" value="GBRI007159"/>
</dbReference>
<feature type="compositionally biased region" description="Low complexity" evidence="1">
    <location>
        <begin position="136"/>
        <end position="149"/>
    </location>
</feature>
<feature type="region of interest" description="Disordered" evidence="1">
    <location>
        <begin position="276"/>
        <end position="298"/>
    </location>
</feature>
<dbReference type="InterPro" id="IPR012464">
    <property type="entry name" value="DUF1676"/>
</dbReference>
<feature type="region of interest" description="Disordered" evidence="1">
    <location>
        <begin position="131"/>
        <end position="150"/>
    </location>
</feature>
<feature type="transmembrane region" description="Helical" evidence="2">
    <location>
        <begin position="432"/>
        <end position="454"/>
    </location>
</feature>
<proteinExistence type="predicted"/>
<keyword evidence="2" id="KW-1133">Transmembrane helix</keyword>
<accession>A0A1A9W5P4</accession>
<feature type="compositionally biased region" description="Low complexity" evidence="1">
    <location>
        <begin position="277"/>
        <end position="286"/>
    </location>
</feature>
<evidence type="ECO:0000313" key="4">
    <source>
        <dbReference type="Proteomes" id="UP000091820"/>
    </source>
</evidence>
<dbReference type="GO" id="GO:0016020">
    <property type="term" value="C:membrane"/>
    <property type="evidence" value="ECO:0007669"/>
    <property type="project" value="TreeGrafter"/>
</dbReference>
<name>A0A1A9W5P4_9MUSC</name>
<keyword evidence="2" id="KW-0812">Transmembrane</keyword>
<evidence type="ECO:0000313" key="3">
    <source>
        <dbReference type="EnsemblMetazoa" id="GBRI007159-PA"/>
    </source>
</evidence>
<dbReference type="PANTHER" id="PTHR21879:SF4">
    <property type="entry name" value="OSIRIS 17, ISOFORM C"/>
    <property type="match status" value="1"/>
</dbReference>
<evidence type="ECO:0000256" key="2">
    <source>
        <dbReference type="SAM" id="Phobius"/>
    </source>
</evidence>
<dbReference type="AlphaFoldDB" id="A0A1A9W5P4"/>
<keyword evidence="4" id="KW-1185">Reference proteome</keyword>
<dbReference type="PANTHER" id="PTHR21879">
    <property type="entry name" value="FI03362P-RELATED-RELATED"/>
    <property type="match status" value="1"/>
</dbReference>
<dbReference type="PROSITE" id="PS51257">
    <property type="entry name" value="PROKAR_LIPOPROTEIN"/>
    <property type="match status" value="1"/>
</dbReference>
<feature type="region of interest" description="Disordered" evidence="1">
    <location>
        <begin position="624"/>
        <end position="664"/>
    </location>
</feature>
<keyword evidence="2" id="KW-0472">Membrane</keyword>
<dbReference type="VEuPathDB" id="VectorBase:GBRI007159"/>